<proteinExistence type="predicted"/>
<organism evidence="1 2">
    <name type="scientific">Lepraria neglecta</name>
    <dbReference type="NCBI Taxonomy" id="209136"/>
    <lineage>
        <taxon>Eukaryota</taxon>
        <taxon>Fungi</taxon>
        <taxon>Dikarya</taxon>
        <taxon>Ascomycota</taxon>
        <taxon>Pezizomycotina</taxon>
        <taxon>Lecanoromycetes</taxon>
        <taxon>OSLEUM clade</taxon>
        <taxon>Lecanoromycetidae</taxon>
        <taxon>Lecanorales</taxon>
        <taxon>Lecanorineae</taxon>
        <taxon>Stereocaulaceae</taxon>
        <taxon>Lepraria</taxon>
    </lineage>
</organism>
<name>A0AAD9Z7B4_9LECA</name>
<comment type="caution">
    <text evidence="1">The sequence shown here is derived from an EMBL/GenBank/DDBJ whole genome shotgun (WGS) entry which is preliminary data.</text>
</comment>
<evidence type="ECO:0000313" key="1">
    <source>
        <dbReference type="EMBL" id="KAK3172755.1"/>
    </source>
</evidence>
<protein>
    <submittedName>
        <fullName evidence="1">Uncharacterized protein</fullName>
    </submittedName>
</protein>
<dbReference type="AlphaFoldDB" id="A0AAD9Z7B4"/>
<sequence>MPQAVDEAKYVFVWSEVAAEEPKSYQSFSCIHIRNAADQPEDDGTWLCAADFKWGQFEAEFTCYYHPTTDTFSDFEIVEGTRKGSMENVEKVIVSFHRELDGERVEVVDGNGNGNLFLFVQMELGWEGNTPLSGDAWGKKALRGERNVKIAKSSGKEREILELDM</sequence>
<dbReference type="Proteomes" id="UP001276659">
    <property type="component" value="Unassembled WGS sequence"/>
</dbReference>
<evidence type="ECO:0000313" key="2">
    <source>
        <dbReference type="Proteomes" id="UP001276659"/>
    </source>
</evidence>
<accession>A0AAD9Z7B4</accession>
<gene>
    <name evidence="1" type="ORF">OEA41_006079</name>
</gene>
<reference evidence="1" key="1">
    <citation type="submission" date="2022-11" db="EMBL/GenBank/DDBJ databases">
        <title>Chromosomal genome sequence assembly and mating type (MAT) locus characterization of the leprose asexual lichenized fungus Lepraria neglecta (Nyl.) Erichsen.</title>
        <authorList>
            <person name="Allen J.L."/>
            <person name="Pfeffer B."/>
        </authorList>
    </citation>
    <scope>NUCLEOTIDE SEQUENCE</scope>
    <source>
        <strain evidence="1">Allen 5258</strain>
    </source>
</reference>
<dbReference type="EMBL" id="JASNWA010000007">
    <property type="protein sequence ID" value="KAK3172755.1"/>
    <property type="molecule type" value="Genomic_DNA"/>
</dbReference>
<keyword evidence="2" id="KW-1185">Reference proteome</keyword>